<feature type="domain" description="TonB-dependent receptor-like beta-barrel" evidence="11">
    <location>
        <begin position="371"/>
        <end position="940"/>
    </location>
</feature>
<dbReference type="SUPFAM" id="SSF56935">
    <property type="entry name" value="Porins"/>
    <property type="match status" value="1"/>
</dbReference>
<evidence type="ECO:0000259" key="11">
    <source>
        <dbReference type="Pfam" id="PF00593"/>
    </source>
</evidence>
<dbReference type="InterPro" id="IPR036942">
    <property type="entry name" value="Beta-barrel_TonB_sf"/>
</dbReference>
<keyword evidence="2 8" id="KW-0813">Transport</keyword>
<keyword evidence="13" id="KW-0675">Receptor</keyword>
<gene>
    <name evidence="13" type="ORF">ACFO6Q_10650</name>
</gene>
<evidence type="ECO:0000256" key="5">
    <source>
        <dbReference type="ARBA" id="ARBA00023077"/>
    </source>
</evidence>
<keyword evidence="5 9" id="KW-0798">TonB box</keyword>
<evidence type="ECO:0000313" key="13">
    <source>
        <dbReference type="EMBL" id="MFC4820786.1"/>
    </source>
</evidence>
<keyword evidence="14" id="KW-1185">Reference proteome</keyword>
<keyword evidence="6 8" id="KW-0472">Membrane</keyword>
<evidence type="ECO:0000259" key="12">
    <source>
        <dbReference type="Pfam" id="PF07715"/>
    </source>
</evidence>
<organism evidence="13 14">
    <name type="scientific">Dokdonella ginsengisoli</name>
    <dbReference type="NCBI Taxonomy" id="363846"/>
    <lineage>
        <taxon>Bacteria</taxon>
        <taxon>Pseudomonadati</taxon>
        <taxon>Pseudomonadota</taxon>
        <taxon>Gammaproteobacteria</taxon>
        <taxon>Lysobacterales</taxon>
        <taxon>Rhodanobacteraceae</taxon>
        <taxon>Dokdonella</taxon>
    </lineage>
</organism>
<proteinExistence type="inferred from homology"/>
<dbReference type="InterPro" id="IPR012910">
    <property type="entry name" value="Plug_dom"/>
</dbReference>
<dbReference type="PANTHER" id="PTHR47234:SF2">
    <property type="entry name" value="TONB-DEPENDENT RECEPTOR"/>
    <property type="match status" value="1"/>
</dbReference>
<reference evidence="14" key="1">
    <citation type="journal article" date="2019" name="Int. J. Syst. Evol. Microbiol.">
        <title>The Global Catalogue of Microorganisms (GCM) 10K type strain sequencing project: providing services to taxonomists for standard genome sequencing and annotation.</title>
        <authorList>
            <consortium name="The Broad Institute Genomics Platform"/>
            <consortium name="The Broad Institute Genome Sequencing Center for Infectious Disease"/>
            <person name="Wu L."/>
            <person name="Ma J."/>
        </authorList>
    </citation>
    <scope>NUCLEOTIDE SEQUENCE [LARGE SCALE GENOMIC DNA]</scope>
    <source>
        <strain evidence="14">CCUG 30340</strain>
    </source>
</reference>
<dbReference type="Gene3D" id="2.170.130.10">
    <property type="entry name" value="TonB-dependent receptor, plug domain"/>
    <property type="match status" value="1"/>
</dbReference>
<dbReference type="PANTHER" id="PTHR47234">
    <property type="match status" value="1"/>
</dbReference>
<protein>
    <submittedName>
        <fullName evidence="13">TonB-dependent receptor plug domain-containing protein</fullName>
    </submittedName>
</protein>
<dbReference type="InterPro" id="IPR000531">
    <property type="entry name" value="Beta-barrel_TonB"/>
</dbReference>
<comment type="caution">
    <text evidence="13">The sequence shown here is derived from an EMBL/GenBank/DDBJ whole genome shotgun (WGS) entry which is preliminary data.</text>
</comment>
<dbReference type="Proteomes" id="UP001595886">
    <property type="component" value="Unassembled WGS sequence"/>
</dbReference>
<comment type="similarity">
    <text evidence="8 9">Belongs to the TonB-dependent receptor family.</text>
</comment>
<evidence type="ECO:0000256" key="8">
    <source>
        <dbReference type="PROSITE-ProRule" id="PRU01360"/>
    </source>
</evidence>
<keyword evidence="4 8" id="KW-0812">Transmembrane</keyword>
<dbReference type="RefSeq" id="WP_380020803.1">
    <property type="nucleotide sequence ID" value="NZ_JBHSHD010000008.1"/>
</dbReference>
<evidence type="ECO:0000256" key="10">
    <source>
        <dbReference type="SAM" id="SignalP"/>
    </source>
</evidence>
<evidence type="ECO:0000256" key="4">
    <source>
        <dbReference type="ARBA" id="ARBA00022692"/>
    </source>
</evidence>
<keyword evidence="10" id="KW-0732">Signal</keyword>
<sequence length="981" mass="105434">MAVNRVPRRNPARNALFLGISAAVAAQAAPVAAQDAQNQGPDTQRLGTVVVTGSRIRRVDLETANPVVTIDKAAIERSGKLTVGDLLQNLPSVAGAGSNPSVNNSGGDGGTYIDLRGLGAQRTLILINGHRIMQIPGNSTDVNQIPASAIERMEVLGDGASSVYGSDAIGGVVNFVLRSDFQGVELQADYGISDRDDGQRQGYSVMFGHNSEKGNLTVGVNYNKQEIASAANRPFSADAFYLYSGVVSLAGSSRTPSGRIFVPDGMYFNQDGESCGSVTLIAGRSGGSPGDYRCYVGSGPNNDAYNYQRVGNLILTPQERTSAFALGNYKITDSVTGYLEVYANKTRSRSQIAPLPFDAQNDAVTIAADNYYNPFGIEFGRDGYQYLSRFTSLGNRVIAQSTESYSGHGGFKGTFGASSWTWDLGFDYGHYSKDTNSYGYVNYPALRNALGSSFLGGDGQVHCGTAENPIEGCTPINIFNVNDPATISQLQSVLVNPKYDSTTASQRIARFDVAGELFDLPAGAVSLAGGVSYRKDSLTGRVDSLSVADNRGNCALAQEACGSPVSGSLDVKEAYFEVLVPILKDIPFAHSLNLIVGDRYSKFDKFGNTNNWKVAVEWRPIEDLLLRGTVSKVFRAPTTQDVYAGPAGNAPLFRDPCNGLNAANFEGGVVPPSVAAACVGVPQDGSFGGTGLSQSNGTPSGNIWAHRIDPNLTTLKPEFGKSFNFGVVYDPRWLEGLSLSADLWRLYLNDYIGNIGASLAVNTCYNTGQFCSLVRRFPDGPSSGSIDTIYQPVVNLGRFDAKGVDFSAKYRLPETSFGSFALSFNSTYLARMDNSLTPGLPGNVVNSLAGKYWNEYGNYARWKAIAGISWRLGAFDASWYAHYVGPFSVGSMDLRQNFSADGSPDFPGVVLKYGSSTTHNFQIGYELASLKTRFDVGIDNAFDKKPPQIYQNNTLNSNTDVSTYYSEMLGRYFWGRVTVKF</sequence>
<keyword evidence="3 8" id="KW-1134">Transmembrane beta strand</keyword>
<feature type="signal peptide" evidence="10">
    <location>
        <begin position="1"/>
        <end position="28"/>
    </location>
</feature>
<evidence type="ECO:0000256" key="6">
    <source>
        <dbReference type="ARBA" id="ARBA00023136"/>
    </source>
</evidence>
<dbReference type="EMBL" id="JBHSHD010000008">
    <property type="protein sequence ID" value="MFC4820786.1"/>
    <property type="molecule type" value="Genomic_DNA"/>
</dbReference>
<feature type="domain" description="TonB-dependent receptor plug" evidence="12">
    <location>
        <begin position="62"/>
        <end position="172"/>
    </location>
</feature>
<dbReference type="Pfam" id="PF00593">
    <property type="entry name" value="TonB_dep_Rec_b-barrel"/>
    <property type="match status" value="1"/>
</dbReference>
<keyword evidence="7 8" id="KW-0998">Cell outer membrane</keyword>
<comment type="subcellular location">
    <subcellularLocation>
        <location evidence="1 8">Cell outer membrane</location>
        <topology evidence="1 8">Multi-pass membrane protein</topology>
    </subcellularLocation>
</comment>
<dbReference type="Pfam" id="PF07715">
    <property type="entry name" value="Plug"/>
    <property type="match status" value="1"/>
</dbReference>
<accession>A0ABV9QVI8</accession>
<name>A0ABV9QVI8_9GAMM</name>
<evidence type="ECO:0000256" key="1">
    <source>
        <dbReference type="ARBA" id="ARBA00004571"/>
    </source>
</evidence>
<dbReference type="InterPro" id="IPR039426">
    <property type="entry name" value="TonB-dep_rcpt-like"/>
</dbReference>
<dbReference type="InterPro" id="IPR037066">
    <property type="entry name" value="Plug_dom_sf"/>
</dbReference>
<evidence type="ECO:0000256" key="9">
    <source>
        <dbReference type="RuleBase" id="RU003357"/>
    </source>
</evidence>
<evidence type="ECO:0000256" key="3">
    <source>
        <dbReference type="ARBA" id="ARBA00022452"/>
    </source>
</evidence>
<evidence type="ECO:0000313" key="14">
    <source>
        <dbReference type="Proteomes" id="UP001595886"/>
    </source>
</evidence>
<dbReference type="Gene3D" id="2.40.170.20">
    <property type="entry name" value="TonB-dependent receptor, beta-barrel domain"/>
    <property type="match status" value="1"/>
</dbReference>
<evidence type="ECO:0000256" key="2">
    <source>
        <dbReference type="ARBA" id="ARBA00022448"/>
    </source>
</evidence>
<evidence type="ECO:0000256" key="7">
    <source>
        <dbReference type="ARBA" id="ARBA00023237"/>
    </source>
</evidence>
<dbReference type="PROSITE" id="PS52016">
    <property type="entry name" value="TONB_DEPENDENT_REC_3"/>
    <property type="match status" value="1"/>
</dbReference>
<feature type="chain" id="PRO_5046752887" evidence="10">
    <location>
        <begin position="29"/>
        <end position="981"/>
    </location>
</feature>